<dbReference type="VEuPathDB" id="FungiDB:BCV72DRAFT_128343"/>
<proteinExistence type="predicted"/>
<dbReference type="OrthoDB" id="2206027at2759"/>
<dbReference type="Proteomes" id="UP000242414">
    <property type="component" value="Unassembled WGS sequence"/>
</dbReference>
<evidence type="ECO:0000313" key="1">
    <source>
        <dbReference type="EMBL" id="ORE06067.1"/>
    </source>
</evidence>
<accession>A0A1X0R219</accession>
<sequence length="69" mass="8069">MDGTFDYLHWEKSSLPIIADLWENTPKSEELIDIPAATNVEETIELQLNEKESNKPYVKVEWKPNPMDH</sequence>
<protein>
    <submittedName>
        <fullName evidence="1">Uncharacterized protein</fullName>
    </submittedName>
</protein>
<name>A0A1X0R219_RHIZD</name>
<dbReference type="AlphaFoldDB" id="A0A1X0R219"/>
<dbReference type="EMBL" id="KV921930">
    <property type="protein sequence ID" value="ORE06067.1"/>
    <property type="molecule type" value="Genomic_DNA"/>
</dbReference>
<organism evidence="1">
    <name type="scientific">Rhizopus microsporus var. microsporus</name>
    <dbReference type="NCBI Taxonomy" id="86635"/>
    <lineage>
        <taxon>Eukaryota</taxon>
        <taxon>Fungi</taxon>
        <taxon>Fungi incertae sedis</taxon>
        <taxon>Mucoromycota</taxon>
        <taxon>Mucoromycotina</taxon>
        <taxon>Mucoromycetes</taxon>
        <taxon>Mucorales</taxon>
        <taxon>Mucorineae</taxon>
        <taxon>Rhizopodaceae</taxon>
        <taxon>Rhizopus</taxon>
    </lineage>
</organism>
<gene>
    <name evidence="1" type="ORF">BCV72DRAFT_128343</name>
</gene>
<reference evidence="1" key="1">
    <citation type="journal article" date="2016" name="Proc. Natl. Acad. Sci. U.S.A.">
        <title>Lipid metabolic changes in an early divergent fungus govern the establishment of a mutualistic symbiosis with endobacteria.</title>
        <authorList>
            <person name="Lastovetsky O.A."/>
            <person name="Gaspar M.L."/>
            <person name="Mondo S.J."/>
            <person name="LaButti K.M."/>
            <person name="Sandor L."/>
            <person name="Grigoriev I.V."/>
            <person name="Henry S.A."/>
            <person name="Pawlowska T.E."/>
        </authorList>
    </citation>
    <scope>NUCLEOTIDE SEQUENCE [LARGE SCALE GENOMIC DNA]</scope>
    <source>
        <strain evidence="1">ATCC 52814</strain>
    </source>
</reference>